<gene>
    <name evidence="1" type="ORF">G3N56_10890</name>
</gene>
<name>A0A7K3NM18_9BACT</name>
<organism evidence="1 2">
    <name type="scientific">Desulfolutivibrio sulfodismutans</name>
    <dbReference type="NCBI Taxonomy" id="63561"/>
    <lineage>
        <taxon>Bacteria</taxon>
        <taxon>Pseudomonadati</taxon>
        <taxon>Thermodesulfobacteriota</taxon>
        <taxon>Desulfovibrionia</taxon>
        <taxon>Desulfovibrionales</taxon>
        <taxon>Desulfovibrionaceae</taxon>
        <taxon>Desulfolutivibrio</taxon>
    </lineage>
</organism>
<dbReference type="AlphaFoldDB" id="A0A7K3NM18"/>
<comment type="caution">
    <text evidence="1">The sequence shown here is derived from an EMBL/GenBank/DDBJ whole genome shotgun (WGS) entry which is preliminary data.</text>
</comment>
<accession>A0A7K3NM18</accession>
<sequence length="131" mass="14868">MRCYLLKIYIHFEEAVTSKMSAEDGAWLILAELADADGFDKCIQVILQFQNTYLSWQRGRAHRASIKKNTEWHGKYTGKTHQSALIFFSRKPRAGGLWGSGQSLQGTMWLDVLKGPGCMSAQRGQSLRAEW</sequence>
<proteinExistence type="predicted"/>
<dbReference type="RefSeq" id="WP_163302288.1">
    <property type="nucleotide sequence ID" value="NZ_JAAGRQ010000041.1"/>
</dbReference>
<reference evidence="1 2" key="1">
    <citation type="submission" date="2020-02" db="EMBL/GenBank/DDBJ databases">
        <title>Comparative genomics of sulfur disproportionating microorganisms.</title>
        <authorList>
            <person name="Ward L.M."/>
            <person name="Bertran E."/>
            <person name="Johnston D.T."/>
        </authorList>
    </citation>
    <scope>NUCLEOTIDE SEQUENCE [LARGE SCALE GENOMIC DNA]</scope>
    <source>
        <strain evidence="1 2">DSM 3696</strain>
    </source>
</reference>
<keyword evidence="2" id="KW-1185">Reference proteome</keyword>
<dbReference type="EMBL" id="JAAGRQ010000041">
    <property type="protein sequence ID" value="NDY57246.1"/>
    <property type="molecule type" value="Genomic_DNA"/>
</dbReference>
<evidence type="ECO:0000313" key="1">
    <source>
        <dbReference type="EMBL" id="NDY57246.1"/>
    </source>
</evidence>
<evidence type="ECO:0000313" key="2">
    <source>
        <dbReference type="Proteomes" id="UP000469724"/>
    </source>
</evidence>
<dbReference type="Proteomes" id="UP000469724">
    <property type="component" value="Unassembled WGS sequence"/>
</dbReference>
<protein>
    <submittedName>
        <fullName evidence="1">Uncharacterized protein</fullName>
    </submittedName>
</protein>